<feature type="transmembrane region" description="Helical" evidence="1">
    <location>
        <begin position="93"/>
        <end position="117"/>
    </location>
</feature>
<dbReference type="AlphaFoldDB" id="A0A7X9E6Z0"/>
<organism evidence="3 4">
    <name type="scientific">candidate division WWE3 bacterium</name>
    <dbReference type="NCBI Taxonomy" id="2053526"/>
    <lineage>
        <taxon>Bacteria</taxon>
        <taxon>Katanobacteria</taxon>
    </lineage>
</organism>
<protein>
    <submittedName>
        <fullName evidence="3">DMT family transporter</fullName>
    </submittedName>
</protein>
<feature type="transmembrane region" description="Helical" evidence="1">
    <location>
        <begin position="64"/>
        <end position="81"/>
    </location>
</feature>
<dbReference type="GO" id="GO:0016020">
    <property type="term" value="C:membrane"/>
    <property type="evidence" value="ECO:0007669"/>
    <property type="project" value="InterPro"/>
</dbReference>
<dbReference type="SUPFAM" id="SSF103481">
    <property type="entry name" value="Multidrug resistance efflux transporter EmrE"/>
    <property type="match status" value="2"/>
</dbReference>
<comment type="caution">
    <text evidence="3">The sequence shown here is derived from an EMBL/GenBank/DDBJ whole genome shotgun (WGS) entry which is preliminary data.</text>
</comment>
<feature type="transmembrane region" description="Helical" evidence="1">
    <location>
        <begin position="153"/>
        <end position="172"/>
    </location>
</feature>
<keyword evidence="1" id="KW-0472">Membrane</keyword>
<feature type="transmembrane region" description="Helical" evidence="1">
    <location>
        <begin position="12"/>
        <end position="30"/>
    </location>
</feature>
<feature type="transmembrane region" description="Helical" evidence="1">
    <location>
        <begin position="268"/>
        <end position="285"/>
    </location>
</feature>
<feature type="domain" description="EamA" evidence="2">
    <location>
        <begin position="11"/>
        <end position="140"/>
    </location>
</feature>
<feature type="transmembrane region" description="Helical" evidence="1">
    <location>
        <begin position="241"/>
        <end position="261"/>
    </location>
</feature>
<keyword evidence="1" id="KW-1133">Transmembrane helix</keyword>
<dbReference type="InterPro" id="IPR000620">
    <property type="entry name" value="EamA_dom"/>
</dbReference>
<feature type="transmembrane region" description="Helical" evidence="1">
    <location>
        <begin position="178"/>
        <end position="195"/>
    </location>
</feature>
<dbReference type="Pfam" id="PF00892">
    <property type="entry name" value="EamA"/>
    <property type="match status" value="1"/>
</dbReference>
<evidence type="ECO:0000259" key="2">
    <source>
        <dbReference type="Pfam" id="PF00892"/>
    </source>
</evidence>
<keyword evidence="1" id="KW-0812">Transmembrane</keyword>
<feature type="transmembrane region" description="Helical" evidence="1">
    <location>
        <begin position="37"/>
        <end position="58"/>
    </location>
</feature>
<feature type="transmembrane region" description="Helical" evidence="1">
    <location>
        <begin position="123"/>
        <end position="141"/>
    </location>
</feature>
<dbReference type="Proteomes" id="UP000590542">
    <property type="component" value="Unassembled WGS sequence"/>
</dbReference>
<evidence type="ECO:0000313" key="3">
    <source>
        <dbReference type="EMBL" id="NMB91651.1"/>
    </source>
</evidence>
<dbReference type="InterPro" id="IPR037185">
    <property type="entry name" value="EmrE-like"/>
</dbReference>
<reference evidence="3 4" key="1">
    <citation type="journal article" date="2020" name="Biotechnol. Biofuels">
        <title>New insights from the biogas microbiome by comprehensive genome-resolved metagenomics of nearly 1600 species originating from multiple anaerobic digesters.</title>
        <authorList>
            <person name="Campanaro S."/>
            <person name="Treu L."/>
            <person name="Rodriguez-R L.M."/>
            <person name="Kovalovszki A."/>
            <person name="Ziels R.M."/>
            <person name="Maus I."/>
            <person name="Zhu X."/>
            <person name="Kougias P.G."/>
            <person name="Basile A."/>
            <person name="Luo G."/>
            <person name="Schluter A."/>
            <person name="Konstantinidis K.T."/>
            <person name="Angelidaki I."/>
        </authorList>
    </citation>
    <scope>NUCLEOTIDE SEQUENCE [LARGE SCALE GENOMIC DNA]</scope>
    <source>
        <strain evidence="3">AS27yjCOA_202</strain>
    </source>
</reference>
<name>A0A7X9E6Z0_UNCKA</name>
<sequence length="286" mass="32027">MFNLVNTWQFNVVAYLLCVVIFAPFYKLAVRNAKNDGAVTAMLQMMAGLILLLISPLFKYNFSISLRTVILLLVSCIFYAINDRLQTTSRKHIEVSLISIIGELSSVFLIIIGLLVFHESISPLKMVGGVLILLSNFIVLYKGNKFEINKYIVMGILSTIAYAIAVSIDIGISPQFNLPIYIAITLIVPSMFILAAERIKPSELLTEYKLSNKKYCWLMSLSWGLLIIFSLRSFQLGKITTIVPLQAVGIFLNVLLSYIFMNEKKDPLKKIVASILIIAGVYLTVI</sequence>
<proteinExistence type="predicted"/>
<evidence type="ECO:0000313" key="4">
    <source>
        <dbReference type="Proteomes" id="UP000590542"/>
    </source>
</evidence>
<evidence type="ECO:0000256" key="1">
    <source>
        <dbReference type="SAM" id="Phobius"/>
    </source>
</evidence>
<feature type="transmembrane region" description="Helical" evidence="1">
    <location>
        <begin position="215"/>
        <end position="235"/>
    </location>
</feature>
<accession>A0A7X9E6Z0</accession>
<gene>
    <name evidence="3" type="ORF">GYA37_02255</name>
</gene>
<dbReference type="EMBL" id="JAAZNV010000007">
    <property type="protein sequence ID" value="NMB91651.1"/>
    <property type="molecule type" value="Genomic_DNA"/>
</dbReference>